<dbReference type="Gene3D" id="3.30.420.10">
    <property type="entry name" value="Ribonuclease H-like superfamily/Ribonuclease H"/>
    <property type="match status" value="1"/>
</dbReference>
<dbReference type="GO" id="GO:0003676">
    <property type="term" value="F:nucleic acid binding"/>
    <property type="evidence" value="ECO:0007669"/>
    <property type="project" value="InterPro"/>
</dbReference>
<dbReference type="InterPro" id="IPR036397">
    <property type="entry name" value="RNaseH_sf"/>
</dbReference>
<name>A0A8K0CQJ4_IGNLU</name>
<organism evidence="1 2">
    <name type="scientific">Ignelater luminosus</name>
    <name type="common">Cucubano</name>
    <name type="synonym">Pyrophorus luminosus</name>
    <dbReference type="NCBI Taxonomy" id="2038154"/>
    <lineage>
        <taxon>Eukaryota</taxon>
        <taxon>Metazoa</taxon>
        <taxon>Ecdysozoa</taxon>
        <taxon>Arthropoda</taxon>
        <taxon>Hexapoda</taxon>
        <taxon>Insecta</taxon>
        <taxon>Pterygota</taxon>
        <taxon>Neoptera</taxon>
        <taxon>Endopterygota</taxon>
        <taxon>Coleoptera</taxon>
        <taxon>Polyphaga</taxon>
        <taxon>Elateriformia</taxon>
        <taxon>Elateroidea</taxon>
        <taxon>Elateridae</taxon>
        <taxon>Agrypninae</taxon>
        <taxon>Pyrophorini</taxon>
        <taxon>Ignelater</taxon>
    </lineage>
</organism>
<proteinExistence type="predicted"/>
<evidence type="ECO:0000313" key="1">
    <source>
        <dbReference type="EMBL" id="KAF2887905.1"/>
    </source>
</evidence>
<comment type="caution">
    <text evidence="1">The sequence shown here is derived from an EMBL/GenBank/DDBJ whole genome shotgun (WGS) entry which is preliminary data.</text>
</comment>
<dbReference type="Proteomes" id="UP000801492">
    <property type="component" value="Unassembled WGS sequence"/>
</dbReference>
<sequence>MLTLAQRIYLVKCYGIGNVSYKYAINVFNKKYPVLHVSIPALINLLKKFNATGDVKDEKRKLKKYDEDDAATLVVLDSRILKANRYKAFKPTILHTLEDGGDARRLEFCLVLSEKILKEPLFCKYLIFSDKLTVTTNGVVCSQNNRMWATENPHAKIYSRSLRYKKVNVWCGVYYGKIVGPYFRKAT</sequence>
<gene>
    <name evidence="1" type="ORF">ILUMI_18269</name>
</gene>
<reference evidence="1" key="1">
    <citation type="submission" date="2019-08" db="EMBL/GenBank/DDBJ databases">
        <title>The genome of the North American firefly Photinus pyralis.</title>
        <authorList>
            <consortium name="Photinus pyralis genome working group"/>
            <person name="Fallon T.R."/>
            <person name="Sander Lower S.E."/>
            <person name="Weng J.-K."/>
        </authorList>
    </citation>
    <scope>NUCLEOTIDE SEQUENCE</scope>
    <source>
        <strain evidence="1">TRF0915ILg1</strain>
        <tissue evidence="1">Whole body</tissue>
    </source>
</reference>
<dbReference type="EMBL" id="VTPC01081179">
    <property type="protein sequence ID" value="KAF2887905.1"/>
    <property type="molecule type" value="Genomic_DNA"/>
</dbReference>
<evidence type="ECO:0000313" key="2">
    <source>
        <dbReference type="Proteomes" id="UP000801492"/>
    </source>
</evidence>
<keyword evidence="2" id="KW-1185">Reference proteome</keyword>
<evidence type="ECO:0008006" key="3">
    <source>
        <dbReference type="Google" id="ProtNLM"/>
    </source>
</evidence>
<accession>A0A8K0CQJ4</accession>
<dbReference type="PANTHER" id="PTHR47326:SF1">
    <property type="entry name" value="HTH PSQ-TYPE DOMAIN-CONTAINING PROTEIN"/>
    <property type="match status" value="1"/>
</dbReference>
<dbReference type="OrthoDB" id="6772967at2759"/>
<dbReference type="PANTHER" id="PTHR47326">
    <property type="entry name" value="TRANSPOSABLE ELEMENT TC3 TRANSPOSASE-LIKE PROTEIN"/>
    <property type="match status" value="1"/>
</dbReference>
<dbReference type="AlphaFoldDB" id="A0A8K0CQJ4"/>
<protein>
    <recommendedName>
        <fullName evidence="3">DUF4817 domain-containing protein</fullName>
    </recommendedName>
</protein>